<comment type="caution">
    <text evidence="2">The sequence shown here is derived from an EMBL/GenBank/DDBJ whole genome shotgun (WGS) entry which is preliminary data.</text>
</comment>
<proteinExistence type="predicted"/>
<dbReference type="Proteomes" id="UP001390339">
    <property type="component" value="Unassembled WGS sequence"/>
</dbReference>
<evidence type="ECO:0000256" key="1">
    <source>
        <dbReference type="SAM" id="MobiDB-lite"/>
    </source>
</evidence>
<accession>A0ABR2JMK7</accession>
<name>A0ABR2JMK7_9PEZI</name>
<feature type="region of interest" description="Disordered" evidence="1">
    <location>
        <begin position="1"/>
        <end position="30"/>
    </location>
</feature>
<keyword evidence="3" id="KW-1185">Reference proteome</keyword>
<sequence length="90" mass="9794">MPARNDNKTNGGGGGDRTGAKTDKEPPANTAAWYDWKIARVLAEAAIEKEAFEKYKALYQEQMKNIANLEAGKAAAEEKRRAELGGSKPQ</sequence>
<dbReference type="EMBL" id="JAPCWZ010000001">
    <property type="protein sequence ID" value="KAK8880057.1"/>
    <property type="molecule type" value="Genomic_DNA"/>
</dbReference>
<evidence type="ECO:0000313" key="2">
    <source>
        <dbReference type="EMBL" id="KAK8880057.1"/>
    </source>
</evidence>
<evidence type="ECO:0000313" key="3">
    <source>
        <dbReference type="Proteomes" id="UP001390339"/>
    </source>
</evidence>
<reference evidence="2 3" key="1">
    <citation type="journal article" date="2024" name="IMA Fungus">
        <title>Apiospora arundinis, a panoply of carbohydrate-active enzymes and secondary metabolites.</title>
        <authorList>
            <person name="Sorensen T."/>
            <person name="Petersen C."/>
            <person name="Muurmann A.T."/>
            <person name="Christiansen J.V."/>
            <person name="Brundto M.L."/>
            <person name="Overgaard C.K."/>
            <person name="Boysen A.T."/>
            <person name="Wollenberg R.D."/>
            <person name="Larsen T.O."/>
            <person name="Sorensen J.L."/>
            <person name="Nielsen K.L."/>
            <person name="Sondergaard T.E."/>
        </authorList>
    </citation>
    <scope>NUCLEOTIDE SEQUENCE [LARGE SCALE GENOMIC DNA]</scope>
    <source>
        <strain evidence="2 3">AAU 773</strain>
    </source>
</reference>
<gene>
    <name evidence="2" type="ORF">PGQ11_001351</name>
</gene>
<organism evidence="2 3">
    <name type="scientific">Apiospora arundinis</name>
    <dbReference type="NCBI Taxonomy" id="335852"/>
    <lineage>
        <taxon>Eukaryota</taxon>
        <taxon>Fungi</taxon>
        <taxon>Dikarya</taxon>
        <taxon>Ascomycota</taxon>
        <taxon>Pezizomycotina</taxon>
        <taxon>Sordariomycetes</taxon>
        <taxon>Xylariomycetidae</taxon>
        <taxon>Amphisphaeriales</taxon>
        <taxon>Apiosporaceae</taxon>
        <taxon>Apiospora</taxon>
    </lineage>
</organism>
<protein>
    <submittedName>
        <fullName evidence="2">Uncharacterized protein</fullName>
    </submittedName>
</protein>